<dbReference type="SUPFAM" id="SSF54556">
    <property type="entry name" value="Chitinase insertion domain"/>
    <property type="match status" value="1"/>
</dbReference>
<dbReference type="InterPro" id="IPR017853">
    <property type="entry name" value="GH"/>
</dbReference>
<dbReference type="AlphaFoldDB" id="M7TDU6"/>
<dbReference type="Gene3D" id="3.20.20.80">
    <property type="entry name" value="Glycosidases"/>
    <property type="match status" value="1"/>
</dbReference>
<dbReference type="PANTHER" id="PTHR47700:SF2">
    <property type="entry name" value="CHITINASE"/>
    <property type="match status" value="1"/>
</dbReference>
<dbReference type="PROSITE" id="PS51910">
    <property type="entry name" value="GH18_2"/>
    <property type="match status" value="1"/>
</dbReference>
<protein>
    <submittedName>
        <fullName evidence="5">Putative killer toxin alpha beta protein</fullName>
    </submittedName>
</protein>
<organism evidence="5 6">
    <name type="scientific">Eutypa lata (strain UCR-EL1)</name>
    <name type="common">Grapevine dieback disease fungus</name>
    <name type="synonym">Eutypa armeniacae</name>
    <dbReference type="NCBI Taxonomy" id="1287681"/>
    <lineage>
        <taxon>Eukaryota</taxon>
        <taxon>Fungi</taxon>
        <taxon>Dikarya</taxon>
        <taxon>Ascomycota</taxon>
        <taxon>Pezizomycotina</taxon>
        <taxon>Sordariomycetes</taxon>
        <taxon>Xylariomycetidae</taxon>
        <taxon>Xylariales</taxon>
        <taxon>Diatrypaceae</taxon>
        <taxon>Eutypa</taxon>
    </lineage>
</organism>
<dbReference type="OMA" id="RDWVKFG"/>
<dbReference type="OrthoDB" id="4768456at2759"/>
<evidence type="ECO:0000313" key="5">
    <source>
        <dbReference type="EMBL" id="EMR68071.1"/>
    </source>
</evidence>
<dbReference type="InterPro" id="IPR001223">
    <property type="entry name" value="Glyco_hydro18_cat"/>
</dbReference>
<dbReference type="HOGENOM" id="CLU_001482_3_0_1"/>
<keyword evidence="2" id="KW-0147">Chitin-binding</keyword>
<proteinExistence type="inferred from homology"/>
<comment type="similarity">
    <text evidence="1">Belongs to the glycosyl hydrolase 18 family. Chitinase class V subfamily.</text>
</comment>
<dbReference type="STRING" id="1287681.M7TDU6"/>
<dbReference type="GO" id="GO:0008061">
    <property type="term" value="F:chitin binding"/>
    <property type="evidence" value="ECO:0007669"/>
    <property type="project" value="UniProtKB-KW"/>
</dbReference>
<dbReference type="KEGG" id="ela:UCREL1_4921"/>
<reference evidence="6" key="1">
    <citation type="journal article" date="2013" name="Genome Announc.">
        <title>Draft genome sequence of the grapevine dieback fungus Eutypa lata UCR-EL1.</title>
        <authorList>
            <person name="Blanco-Ulate B."/>
            <person name="Rolshausen P.E."/>
            <person name="Cantu D."/>
        </authorList>
    </citation>
    <scope>NUCLEOTIDE SEQUENCE [LARGE SCALE GENOMIC DNA]</scope>
    <source>
        <strain evidence="6">UCR-EL1</strain>
    </source>
</reference>
<evidence type="ECO:0000313" key="6">
    <source>
        <dbReference type="Proteomes" id="UP000012174"/>
    </source>
</evidence>
<dbReference type="InterPro" id="IPR029070">
    <property type="entry name" value="Chitinase_insertion_sf"/>
</dbReference>
<dbReference type="InterPro" id="IPR053214">
    <property type="entry name" value="LysM12-like"/>
</dbReference>
<dbReference type="Pfam" id="PF00704">
    <property type="entry name" value="Glyco_hydro_18"/>
    <property type="match status" value="1"/>
</dbReference>
<evidence type="ECO:0000259" key="4">
    <source>
        <dbReference type="PROSITE" id="PS51910"/>
    </source>
</evidence>
<dbReference type="Gene3D" id="3.10.50.10">
    <property type="match status" value="1"/>
</dbReference>
<evidence type="ECO:0000256" key="2">
    <source>
        <dbReference type="ARBA" id="ARBA00022669"/>
    </source>
</evidence>
<sequence>MILPMNMAKDLDYIIYMTYDLHGQWDYNNKWSSPGCKTGNCLRSHVNETETKDALSMITKAGAASNKVVVGVASYGRSFKMAKAGCDSEGCLFTGSPRVSNAAKGRCTDTGGYISNAEIDDIIQNGKVNKQWKKEGFNMLVYNDTEWVAYMDDDMKKSRTQFYDSYNFAGTTDWAVDLQYFVDGSGSDGYDDDYEYEIDDNYWSPCQGSYTTLSQLDQRKDSMPAHCIEQYLINVQVATLETALTKYKKLIDDGYDDKFSIYEKYVTDQVPAQVNHFMASDKVHKYFTCKETKDITCCSSCRYATCLETCFKGSDCKNGRGTIDIMCPQMEFQRSIADDDLTPIPNATFTLKDAGGFWKDIGEEYGIEDSWIKFGRRVMRANNGCQYASEDINECMDKQNNFFHNYPLADQVTVYNPKDVIGDSFSKATDMLDRFKVVRAYGDWDDLMALSDLVDATSLPGYSTEEAVSSMEKIVEKAGEIEKKEREEFILNFLTGLLFWIPFVGEAIGAAGMTTVRSLLRLIGTTGDAGMAIYDIVNNPENAFMAVFSYLAGAGLGRAGFSNAANSRRGITSSEYDSLGGVKTKLDLVERIRGGICPI</sequence>
<dbReference type="GO" id="GO:0005975">
    <property type="term" value="P:carbohydrate metabolic process"/>
    <property type="evidence" value="ECO:0007669"/>
    <property type="project" value="InterPro"/>
</dbReference>
<keyword evidence="3" id="KW-0843">Virulence</keyword>
<dbReference type="Proteomes" id="UP000012174">
    <property type="component" value="Unassembled WGS sequence"/>
</dbReference>
<name>M7TDU6_EUTLA</name>
<dbReference type="PANTHER" id="PTHR47700">
    <property type="entry name" value="V CHITINASE, PUTATIVE (AFU_ORTHOLOGUE AFUA_6G13720)-RELATED"/>
    <property type="match status" value="1"/>
</dbReference>
<feature type="domain" description="GH18" evidence="4">
    <location>
        <begin position="1"/>
        <end position="201"/>
    </location>
</feature>
<dbReference type="EMBL" id="KB706309">
    <property type="protein sequence ID" value="EMR68071.1"/>
    <property type="molecule type" value="Genomic_DNA"/>
</dbReference>
<gene>
    <name evidence="5" type="ORF">UCREL1_4921</name>
</gene>
<keyword evidence="6" id="KW-1185">Reference proteome</keyword>
<evidence type="ECO:0000256" key="1">
    <source>
        <dbReference type="ARBA" id="ARBA00008682"/>
    </source>
</evidence>
<accession>M7TDU6</accession>
<dbReference type="eggNOG" id="KOG2806">
    <property type="taxonomic scope" value="Eukaryota"/>
</dbReference>
<dbReference type="SUPFAM" id="SSF51445">
    <property type="entry name" value="(Trans)glycosidases"/>
    <property type="match status" value="1"/>
</dbReference>
<evidence type="ECO:0000256" key="3">
    <source>
        <dbReference type="ARBA" id="ARBA00023026"/>
    </source>
</evidence>